<evidence type="ECO:0000313" key="3">
    <source>
        <dbReference type="Proteomes" id="UP000292685"/>
    </source>
</evidence>
<evidence type="ECO:0000256" key="1">
    <source>
        <dbReference type="SAM" id="Phobius"/>
    </source>
</evidence>
<evidence type="ECO:0000313" key="2">
    <source>
        <dbReference type="EMBL" id="RZU63594.1"/>
    </source>
</evidence>
<reference evidence="2 3" key="1">
    <citation type="submission" date="2019-02" db="EMBL/GenBank/DDBJ databases">
        <title>Sequencing the genomes of 1000 actinobacteria strains.</title>
        <authorList>
            <person name="Klenk H.-P."/>
        </authorList>
    </citation>
    <scope>NUCLEOTIDE SEQUENCE [LARGE SCALE GENOMIC DNA]</scope>
    <source>
        <strain evidence="2 3">DSM 17364</strain>
    </source>
</reference>
<dbReference type="Proteomes" id="UP000292685">
    <property type="component" value="Unassembled WGS sequence"/>
</dbReference>
<evidence type="ECO:0008006" key="4">
    <source>
        <dbReference type="Google" id="ProtNLM"/>
    </source>
</evidence>
<feature type="transmembrane region" description="Helical" evidence="1">
    <location>
        <begin position="63"/>
        <end position="83"/>
    </location>
</feature>
<keyword evidence="3" id="KW-1185">Reference proteome</keyword>
<keyword evidence="1" id="KW-0472">Membrane</keyword>
<name>A0A4Q8AH11_9MICC</name>
<comment type="caution">
    <text evidence="2">The sequence shown here is derived from an EMBL/GenBank/DDBJ whole genome shotgun (WGS) entry which is preliminary data.</text>
</comment>
<keyword evidence="1" id="KW-1133">Transmembrane helix</keyword>
<sequence>MLSWGINEWYTRMDCGPRPIGSGCYEGELASSLFIFAMMYLPFFLFSLIVFLDRRARGFGNWWPFIVLCAVPVAVMLLFRILFMVTAGR</sequence>
<feature type="transmembrane region" description="Helical" evidence="1">
    <location>
        <begin position="29"/>
        <end position="51"/>
    </location>
</feature>
<dbReference type="AlphaFoldDB" id="A0A4Q8AH11"/>
<dbReference type="EMBL" id="SHLA01000001">
    <property type="protein sequence ID" value="RZU63594.1"/>
    <property type="molecule type" value="Genomic_DNA"/>
</dbReference>
<keyword evidence="1" id="KW-0812">Transmembrane</keyword>
<gene>
    <name evidence="2" type="ORF">EV380_3215</name>
</gene>
<organism evidence="2 3">
    <name type="scientific">Zhihengliuella halotolerans</name>
    <dbReference type="NCBI Taxonomy" id="370736"/>
    <lineage>
        <taxon>Bacteria</taxon>
        <taxon>Bacillati</taxon>
        <taxon>Actinomycetota</taxon>
        <taxon>Actinomycetes</taxon>
        <taxon>Micrococcales</taxon>
        <taxon>Micrococcaceae</taxon>
        <taxon>Zhihengliuella</taxon>
    </lineage>
</organism>
<accession>A0A4Q8AH11</accession>
<proteinExistence type="predicted"/>
<protein>
    <recommendedName>
        <fullName evidence="4">Phospholipase D-like protein</fullName>
    </recommendedName>
</protein>